<feature type="domain" description="Interferon-related developmental regulator N-terminal" evidence="3">
    <location>
        <begin position="66"/>
        <end position="364"/>
    </location>
</feature>
<dbReference type="InterPro" id="IPR016024">
    <property type="entry name" value="ARM-type_fold"/>
</dbReference>
<dbReference type="InterPro" id="IPR007701">
    <property type="entry name" value="Interferon-rel_develop_reg_N"/>
</dbReference>
<dbReference type="EMBL" id="JAAQHG020000021">
    <property type="protein sequence ID" value="KAL1585134.1"/>
    <property type="molecule type" value="Genomic_DNA"/>
</dbReference>
<evidence type="ECO:0000256" key="1">
    <source>
        <dbReference type="ARBA" id="ARBA00008828"/>
    </source>
</evidence>
<dbReference type="Gene3D" id="1.25.10.10">
    <property type="entry name" value="Leucine-rich Repeat Variant"/>
    <property type="match status" value="1"/>
</dbReference>
<keyword evidence="5" id="KW-1185">Reference proteome</keyword>
<dbReference type="SUPFAM" id="SSF48371">
    <property type="entry name" value="ARM repeat"/>
    <property type="match status" value="1"/>
</dbReference>
<feature type="region of interest" description="Disordered" evidence="2">
    <location>
        <begin position="291"/>
        <end position="312"/>
    </location>
</feature>
<dbReference type="Pfam" id="PF05004">
    <property type="entry name" value="IFRD"/>
    <property type="match status" value="1"/>
</dbReference>
<dbReference type="RefSeq" id="XP_069228240.1">
    <property type="nucleotide sequence ID" value="XM_069375144.1"/>
</dbReference>
<comment type="similarity">
    <text evidence="1">Belongs to the IFRD family.</text>
</comment>
<feature type="compositionally biased region" description="Acidic residues" evidence="2">
    <location>
        <begin position="292"/>
        <end position="305"/>
    </location>
</feature>
<feature type="compositionally biased region" description="Polar residues" evidence="2">
    <location>
        <begin position="25"/>
        <end position="39"/>
    </location>
</feature>
<feature type="region of interest" description="Disordered" evidence="2">
    <location>
        <begin position="1"/>
        <end position="67"/>
    </location>
</feature>
<feature type="compositionally biased region" description="Basic and acidic residues" evidence="2">
    <location>
        <begin position="1"/>
        <end position="14"/>
    </location>
</feature>
<protein>
    <recommendedName>
        <fullName evidence="3">Interferon-related developmental regulator N-terminal domain-containing protein</fullName>
    </recommendedName>
</protein>
<evidence type="ECO:0000259" key="3">
    <source>
        <dbReference type="Pfam" id="PF05004"/>
    </source>
</evidence>
<evidence type="ECO:0000313" key="4">
    <source>
        <dbReference type="EMBL" id="KAL1585134.1"/>
    </source>
</evidence>
<proteinExistence type="inferred from homology"/>
<dbReference type="PANTHER" id="PTHR12354">
    <property type="entry name" value="INTERFERON-RELATED DEVELOPMENTAL REGULATOR"/>
    <property type="match status" value="1"/>
</dbReference>
<dbReference type="InterPro" id="IPR039777">
    <property type="entry name" value="IFRD"/>
</dbReference>
<comment type="caution">
    <text evidence="4">The sequence shown here is derived from an EMBL/GenBank/DDBJ whole genome shotgun (WGS) entry which is preliminary data.</text>
</comment>
<dbReference type="AlphaFoldDB" id="A0AB34KJP3"/>
<dbReference type="Proteomes" id="UP000803884">
    <property type="component" value="Unassembled WGS sequence"/>
</dbReference>
<gene>
    <name evidence="4" type="ORF">WHR41_06539</name>
</gene>
<sequence>MHDLRKQVLLESKKTTSRKAASRAHTPSGSKPTSPTHSRGGSAAPSRNVSDDESEPSEWGSNSIDDLLSEGGYDVPQDALTADLHLRIEQILDRKRSSVDGRELTLNAFTSDLIRHYAKPEIQSRMSDLLPAVLKSLKGGQSEREIALSLKAIALMIVTVPSDTIYDAVANPIKAAITDSQHPTVKVAAIHAMGVATFYGGASTEETEEIMDFLLEIVSSDGASIEEADNADCVTAALEEWGFLATQLDDMEDTTEPAMDTFVDQLDSSESRVQIAAGENIALLFEKSYTEAESDDESADEEEEEEARRAGGGTRMIKRYTVYRQQHNLMRQLEELTRASSKRMSKKDRKAIHNAFQDVLHTVEKPTRGPRYSTALDEDGREYGSRLRISIHGGGKMLIDKWWKLSRLNTLKRLLQGGFLTHYERNEVVFDSLPVIMEDDDGDEYD</sequence>
<dbReference type="PANTHER" id="PTHR12354:SF1">
    <property type="entry name" value="INTERFERON-RELATED DEVELOPMENTAL REGULATOR 1"/>
    <property type="match status" value="1"/>
</dbReference>
<accession>A0AB34KJP3</accession>
<name>A0AB34KJP3_9PEZI</name>
<evidence type="ECO:0000313" key="5">
    <source>
        <dbReference type="Proteomes" id="UP000803884"/>
    </source>
</evidence>
<dbReference type="GeneID" id="96007982"/>
<evidence type="ECO:0000256" key="2">
    <source>
        <dbReference type="SAM" id="MobiDB-lite"/>
    </source>
</evidence>
<dbReference type="InterPro" id="IPR011989">
    <property type="entry name" value="ARM-like"/>
</dbReference>
<organism evidence="4 5">
    <name type="scientific">Cladosporium halotolerans</name>
    <dbReference type="NCBI Taxonomy" id="1052096"/>
    <lineage>
        <taxon>Eukaryota</taxon>
        <taxon>Fungi</taxon>
        <taxon>Dikarya</taxon>
        <taxon>Ascomycota</taxon>
        <taxon>Pezizomycotina</taxon>
        <taxon>Dothideomycetes</taxon>
        <taxon>Dothideomycetidae</taxon>
        <taxon>Cladosporiales</taxon>
        <taxon>Cladosporiaceae</taxon>
        <taxon>Cladosporium</taxon>
    </lineage>
</organism>
<reference evidence="4 5" key="1">
    <citation type="journal article" date="2020" name="Microbiol. Resour. Announc.">
        <title>Draft Genome Sequence of a Cladosporium Species Isolated from the Mesophotic Ascidian Didemnum maculosum.</title>
        <authorList>
            <person name="Gioti A."/>
            <person name="Siaperas R."/>
            <person name="Nikolaivits E."/>
            <person name="Le Goff G."/>
            <person name="Ouazzani J."/>
            <person name="Kotoulas G."/>
            <person name="Topakas E."/>
        </authorList>
    </citation>
    <scope>NUCLEOTIDE SEQUENCE [LARGE SCALE GENOMIC DNA]</scope>
    <source>
        <strain evidence="4 5">TM138-S3</strain>
    </source>
</reference>